<keyword evidence="3" id="KW-1185">Reference proteome</keyword>
<reference evidence="2" key="1">
    <citation type="submission" date="2021-06" db="EMBL/GenBank/DDBJ databases">
        <title>Sequencing of actinobacteria type strains.</title>
        <authorList>
            <person name="Nguyen G.-S."/>
            <person name="Wentzel A."/>
        </authorList>
    </citation>
    <scope>NUCLEOTIDE SEQUENCE</scope>
    <source>
        <strain evidence="2">P38-E01</strain>
    </source>
</reference>
<proteinExistence type="predicted"/>
<dbReference type="SUPFAM" id="SSF55961">
    <property type="entry name" value="Bet v1-like"/>
    <property type="match status" value="1"/>
</dbReference>
<sequence length="170" mass="19625">MTTVEETVRVAVPVRTAYDQWTRFGMFPRFMPSVKRVEQTRPSITRWTVGVGPLRHEFTTEIVEQQPDTRVEWRSLDGRHRGEVTFHEVAPDRAAVTAQLRVLRPGAAFLASDVFGLVRRVMRVELAHFKEFVEDRDREVEGWRGTIRDGRVCPVDSTPPWSSVPRWPVG</sequence>
<dbReference type="CDD" id="cd07817">
    <property type="entry name" value="SRPBCC_8"/>
    <property type="match status" value="1"/>
</dbReference>
<dbReference type="RefSeq" id="WP_211039974.1">
    <property type="nucleotide sequence ID" value="NZ_JAELVF020000002.1"/>
</dbReference>
<dbReference type="Gene3D" id="3.30.530.20">
    <property type="match status" value="1"/>
</dbReference>
<evidence type="ECO:0000313" key="2">
    <source>
        <dbReference type="EMBL" id="MBU7600112.1"/>
    </source>
</evidence>
<accession>A0A949N7G9</accession>
<gene>
    <name evidence="2" type="ORF">JGS22_021355</name>
</gene>
<dbReference type="Proteomes" id="UP000694501">
    <property type="component" value="Unassembled WGS sequence"/>
</dbReference>
<protein>
    <submittedName>
        <fullName evidence="2">SRPBCC family protein</fullName>
    </submittedName>
</protein>
<dbReference type="InterPro" id="IPR023393">
    <property type="entry name" value="START-like_dom_sf"/>
</dbReference>
<evidence type="ECO:0000259" key="1">
    <source>
        <dbReference type="Pfam" id="PF03364"/>
    </source>
</evidence>
<organism evidence="2 3">
    <name type="scientific">Streptomyces tardus</name>
    <dbReference type="NCBI Taxonomy" id="2780544"/>
    <lineage>
        <taxon>Bacteria</taxon>
        <taxon>Bacillati</taxon>
        <taxon>Actinomycetota</taxon>
        <taxon>Actinomycetes</taxon>
        <taxon>Kitasatosporales</taxon>
        <taxon>Streptomycetaceae</taxon>
        <taxon>Streptomyces</taxon>
    </lineage>
</organism>
<dbReference type="PANTHER" id="PTHR33824">
    <property type="entry name" value="POLYKETIDE CYCLASE/DEHYDRASE AND LIPID TRANSPORT SUPERFAMILY PROTEIN"/>
    <property type="match status" value="1"/>
</dbReference>
<dbReference type="InterPro" id="IPR047137">
    <property type="entry name" value="ORF3"/>
</dbReference>
<comment type="caution">
    <text evidence="2">The sequence shown here is derived from an EMBL/GenBank/DDBJ whole genome shotgun (WGS) entry which is preliminary data.</text>
</comment>
<dbReference type="Pfam" id="PF03364">
    <property type="entry name" value="Polyketide_cyc"/>
    <property type="match status" value="1"/>
</dbReference>
<dbReference type="InterPro" id="IPR005031">
    <property type="entry name" value="COQ10_START"/>
</dbReference>
<dbReference type="AlphaFoldDB" id="A0A949N7G9"/>
<name>A0A949N7G9_9ACTN</name>
<evidence type="ECO:0000313" key="3">
    <source>
        <dbReference type="Proteomes" id="UP000694501"/>
    </source>
</evidence>
<dbReference type="PANTHER" id="PTHR33824:SF7">
    <property type="entry name" value="POLYKETIDE CYCLASE_DEHYDRASE AND LIPID TRANSPORT SUPERFAMILY PROTEIN"/>
    <property type="match status" value="1"/>
</dbReference>
<feature type="domain" description="Coenzyme Q-binding protein COQ10 START" evidence="1">
    <location>
        <begin position="10"/>
        <end position="120"/>
    </location>
</feature>
<dbReference type="EMBL" id="JAELVF020000002">
    <property type="protein sequence ID" value="MBU7600112.1"/>
    <property type="molecule type" value="Genomic_DNA"/>
</dbReference>